<dbReference type="SMART" id="SM00320">
    <property type="entry name" value="WD40"/>
    <property type="match status" value="4"/>
</dbReference>
<dbReference type="PROSITE" id="PS50082">
    <property type="entry name" value="WD_REPEATS_2"/>
    <property type="match status" value="2"/>
</dbReference>
<keyword evidence="3" id="KW-1185">Reference proteome</keyword>
<dbReference type="InterPro" id="IPR001680">
    <property type="entry name" value="WD40_rpt"/>
</dbReference>
<dbReference type="Proteomes" id="UP000689195">
    <property type="component" value="Unassembled WGS sequence"/>
</dbReference>
<dbReference type="PROSITE" id="PS00678">
    <property type="entry name" value="WD_REPEATS_1"/>
    <property type="match status" value="1"/>
</dbReference>
<accession>A0A8S1XP83</accession>
<evidence type="ECO:0000313" key="3">
    <source>
        <dbReference type="Proteomes" id="UP000689195"/>
    </source>
</evidence>
<keyword evidence="1" id="KW-0853">WD repeat</keyword>
<dbReference type="PANTHER" id="PTHR19920">
    <property type="entry name" value="WD40 PROTEIN CIAO1"/>
    <property type="match status" value="1"/>
</dbReference>
<dbReference type="GO" id="GO:0016226">
    <property type="term" value="P:iron-sulfur cluster assembly"/>
    <property type="evidence" value="ECO:0007669"/>
    <property type="project" value="TreeGrafter"/>
</dbReference>
<evidence type="ECO:0000313" key="2">
    <source>
        <dbReference type="EMBL" id="CAD8203061.1"/>
    </source>
</evidence>
<name>A0A8S1XP83_9CILI</name>
<feature type="repeat" description="WD" evidence="1">
    <location>
        <begin position="247"/>
        <end position="279"/>
    </location>
</feature>
<feature type="repeat" description="WD" evidence="1">
    <location>
        <begin position="292"/>
        <end position="333"/>
    </location>
</feature>
<dbReference type="AlphaFoldDB" id="A0A8S1XP83"/>
<gene>
    <name evidence="2" type="ORF">PPENT_87.1.T1330009</name>
</gene>
<protein>
    <recommendedName>
        <fullName evidence="4">WD40-repeat-containing domain</fullName>
    </recommendedName>
</protein>
<evidence type="ECO:0008006" key="4">
    <source>
        <dbReference type="Google" id="ProtNLM"/>
    </source>
</evidence>
<proteinExistence type="predicted"/>
<comment type="caution">
    <text evidence="2">The sequence shown here is derived from an EMBL/GenBank/DDBJ whole genome shotgun (WGS) entry which is preliminary data.</text>
</comment>
<reference evidence="2" key="1">
    <citation type="submission" date="2021-01" db="EMBL/GenBank/DDBJ databases">
        <authorList>
            <consortium name="Genoscope - CEA"/>
            <person name="William W."/>
        </authorList>
    </citation>
    <scope>NUCLEOTIDE SEQUENCE</scope>
</reference>
<dbReference type="OrthoDB" id="304872at2759"/>
<organism evidence="2 3">
    <name type="scientific">Paramecium pentaurelia</name>
    <dbReference type="NCBI Taxonomy" id="43138"/>
    <lineage>
        <taxon>Eukaryota</taxon>
        <taxon>Sar</taxon>
        <taxon>Alveolata</taxon>
        <taxon>Ciliophora</taxon>
        <taxon>Intramacronucleata</taxon>
        <taxon>Oligohymenophorea</taxon>
        <taxon>Peniculida</taxon>
        <taxon>Parameciidae</taxon>
        <taxon>Paramecium</taxon>
    </lineage>
</organism>
<dbReference type="Pfam" id="PF00400">
    <property type="entry name" value="WD40"/>
    <property type="match status" value="2"/>
</dbReference>
<dbReference type="EMBL" id="CAJJDO010000133">
    <property type="protein sequence ID" value="CAD8203061.1"/>
    <property type="molecule type" value="Genomic_DNA"/>
</dbReference>
<dbReference type="GO" id="GO:0097361">
    <property type="term" value="C:cytosolic [4Fe-4S] assembly targeting complex"/>
    <property type="evidence" value="ECO:0007669"/>
    <property type="project" value="TreeGrafter"/>
</dbReference>
<sequence>MEQFLKNFTCKNNHNKSITKLRLNKQLSDQERFMCDQCEKQQSNEQILDIQFVEQIINDFKKKQQESIQNFIQFKLEQVFQIENTILKLKSLLLLLLEQIKKYIDDWRYFIQSINNQKLPGDFKTDIDNLIYNKWDDQLKEYFSNIEEKNSAWVQKIEINLGNFQNFQEIKKCQQILKQSIILNDISPVRVNDNQISLALINNSTYQNETCNAISINKTDKMIATSKENTIVIWEFVDRKMQFVTQLDRHKDYISCLVFSKKVDCLISASYDKTILSWKKLDQNKWICSGLNFQHTGQINCILLNKMENQLISGSSDQRILVWDVDCNQNKLNYLYPLQLTAGDVEGLTMNDSETILVSSSNNKSIIIWRKGNDDKWKFSTNVTKFVEEFGSRISFLNNNKFIWVSGERDSLDCICVFYEHKEEFLENNQKRINLQKNNKEFDFHLFPICYNQEKKIIIVKHKLRIYVLKEYPNDELKIAGTITCKSTRIFGSLTNDGQFLIYWDANGSDAGGGQYFIYKI</sequence>
<dbReference type="PROSITE" id="PS50294">
    <property type="entry name" value="WD_REPEATS_REGION"/>
    <property type="match status" value="1"/>
</dbReference>
<dbReference type="PANTHER" id="PTHR19920:SF0">
    <property type="entry name" value="CYTOSOLIC IRON-SULFUR PROTEIN ASSEMBLY PROTEIN CIAO1-RELATED"/>
    <property type="match status" value="1"/>
</dbReference>
<evidence type="ECO:0000256" key="1">
    <source>
        <dbReference type="PROSITE-ProRule" id="PRU00221"/>
    </source>
</evidence>
<dbReference type="InterPro" id="IPR019775">
    <property type="entry name" value="WD40_repeat_CS"/>
</dbReference>